<dbReference type="Proteomes" id="UP000257706">
    <property type="component" value="Unassembled WGS sequence"/>
</dbReference>
<feature type="transmembrane region" description="Helical" evidence="7">
    <location>
        <begin position="391"/>
        <end position="417"/>
    </location>
</feature>
<feature type="region of interest" description="Disordered" evidence="6">
    <location>
        <begin position="26"/>
        <end position="57"/>
    </location>
</feature>
<evidence type="ECO:0000256" key="1">
    <source>
        <dbReference type="ARBA" id="ARBA00004651"/>
    </source>
</evidence>
<gene>
    <name evidence="9" type="ORF">DCK97_24210</name>
</gene>
<dbReference type="CDD" id="cd17324">
    <property type="entry name" value="MFS_NepI_like"/>
    <property type="match status" value="1"/>
</dbReference>
<protein>
    <recommendedName>
        <fullName evidence="8">Major facilitator superfamily (MFS) profile domain-containing protein</fullName>
    </recommendedName>
</protein>
<keyword evidence="4 7" id="KW-1133">Transmembrane helix</keyword>
<evidence type="ECO:0000256" key="5">
    <source>
        <dbReference type="ARBA" id="ARBA00023136"/>
    </source>
</evidence>
<keyword evidence="2" id="KW-1003">Cell membrane</keyword>
<feature type="transmembrane region" description="Helical" evidence="7">
    <location>
        <begin position="102"/>
        <end position="122"/>
    </location>
</feature>
<name>A0A3B9IRM9_9PROT</name>
<feature type="transmembrane region" description="Helical" evidence="7">
    <location>
        <begin position="225"/>
        <end position="246"/>
    </location>
</feature>
<dbReference type="AlphaFoldDB" id="A0A3B9IRM9"/>
<dbReference type="Gene3D" id="1.20.1250.20">
    <property type="entry name" value="MFS general substrate transporter like domains"/>
    <property type="match status" value="1"/>
</dbReference>
<feature type="transmembrane region" description="Helical" evidence="7">
    <location>
        <begin position="423"/>
        <end position="440"/>
    </location>
</feature>
<evidence type="ECO:0000256" key="3">
    <source>
        <dbReference type="ARBA" id="ARBA00022692"/>
    </source>
</evidence>
<evidence type="ECO:0000259" key="8">
    <source>
        <dbReference type="PROSITE" id="PS50850"/>
    </source>
</evidence>
<evidence type="ECO:0000256" key="2">
    <source>
        <dbReference type="ARBA" id="ARBA00022475"/>
    </source>
</evidence>
<dbReference type="PANTHER" id="PTHR43124">
    <property type="entry name" value="PURINE EFFLUX PUMP PBUE"/>
    <property type="match status" value="1"/>
</dbReference>
<feature type="transmembrane region" description="Helical" evidence="7">
    <location>
        <begin position="66"/>
        <end position="90"/>
    </location>
</feature>
<evidence type="ECO:0000256" key="7">
    <source>
        <dbReference type="SAM" id="Phobius"/>
    </source>
</evidence>
<organism evidence="9 10">
    <name type="scientific">Tistrella mobilis</name>
    <dbReference type="NCBI Taxonomy" id="171437"/>
    <lineage>
        <taxon>Bacteria</taxon>
        <taxon>Pseudomonadati</taxon>
        <taxon>Pseudomonadota</taxon>
        <taxon>Alphaproteobacteria</taxon>
        <taxon>Geminicoccales</taxon>
        <taxon>Geminicoccaceae</taxon>
        <taxon>Tistrella</taxon>
    </lineage>
</organism>
<feature type="transmembrane region" description="Helical" evidence="7">
    <location>
        <begin position="339"/>
        <end position="355"/>
    </location>
</feature>
<sequence>MPRQIHAGYPSYTKHRFELCQDRRQLQRPEPSDLRSRHSIATAPPPASPGAQDLRMPPHTRATRRLPALLALAGGYFTVGVASMSVIGFAQPLTADLSLPPSAVGGLVTAFAITYALAAPAMQILFGDRDRRRMVMMGLAGVCLGAVLCALAQSYGMLVAGRTVMALGAGLVGPTVSATGAILVDEDRRASALATVFGGMTAAVVIGVPICSMAGIAIGWRGVTWGIAAIAVLVALAVRATVPGGLRGSRSGARVLLRMMVDRRIGMALVVPLMQMSGIFVTYALLAPWMTAVAEAGGRVLPETAVPTAMFIYGAGGLIGNALGAVLERRFGAVGTLRITLTALGLGFAAALVVPGGLVPLYLLMSVWAITAMSFMAPQQKRLVDLAGDRAGLALALNASALYAGMSLGSGVGVAVHGGAGPLLLPAASLAFVVVAMLALEISQRPARA</sequence>
<accession>A0A3B9IRM9</accession>
<keyword evidence="5 7" id="KW-0472">Membrane</keyword>
<dbReference type="SUPFAM" id="SSF103473">
    <property type="entry name" value="MFS general substrate transporter"/>
    <property type="match status" value="1"/>
</dbReference>
<feature type="transmembrane region" description="Helical" evidence="7">
    <location>
        <begin position="196"/>
        <end position="219"/>
    </location>
</feature>
<dbReference type="GO" id="GO:0005886">
    <property type="term" value="C:plasma membrane"/>
    <property type="evidence" value="ECO:0007669"/>
    <property type="project" value="UniProtKB-SubCell"/>
</dbReference>
<feature type="transmembrane region" description="Helical" evidence="7">
    <location>
        <begin position="164"/>
        <end position="184"/>
    </location>
</feature>
<evidence type="ECO:0000313" key="9">
    <source>
        <dbReference type="EMBL" id="HAE50522.1"/>
    </source>
</evidence>
<evidence type="ECO:0000313" key="10">
    <source>
        <dbReference type="Proteomes" id="UP000257706"/>
    </source>
</evidence>
<feature type="transmembrane region" description="Helical" evidence="7">
    <location>
        <begin position="267"/>
        <end position="290"/>
    </location>
</feature>
<dbReference type="PROSITE" id="PS50850">
    <property type="entry name" value="MFS"/>
    <property type="match status" value="1"/>
</dbReference>
<dbReference type="Pfam" id="PF07690">
    <property type="entry name" value="MFS_1"/>
    <property type="match status" value="1"/>
</dbReference>
<dbReference type="EMBL" id="DMAI01000391">
    <property type="protein sequence ID" value="HAE50522.1"/>
    <property type="molecule type" value="Genomic_DNA"/>
</dbReference>
<evidence type="ECO:0000256" key="4">
    <source>
        <dbReference type="ARBA" id="ARBA00022989"/>
    </source>
</evidence>
<comment type="subcellular location">
    <subcellularLocation>
        <location evidence="1">Cell membrane</location>
        <topology evidence="1">Multi-pass membrane protein</topology>
    </subcellularLocation>
</comment>
<evidence type="ECO:0000256" key="6">
    <source>
        <dbReference type="SAM" id="MobiDB-lite"/>
    </source>
</evidence>
<dbReference type="InterPro" id="IPR050189">
    <property type="entry name" value="MFS_Efflux_Transporters"/>
</dbReference>
<comment type="caution">
    <text evidence="9">The sequence shown here is derived from an EMBL/GenBank/DDBJ whole genome shotgun (WGS) entry which is preliminary data.</text>
</comment>
<feature type="compositionally biased region" description="Basic and acidic residues" evidence="6">
    <location>
        <begin position="26"/>
        <end position="36"/>
    </location>
</feature>
<feature type="transmembrane region" description="Helical" evidence="7">
    <location>
        <begin position="310"/>
        <end position="327"/>
    </location>
</feature>
<proteinExistence type="predicted"/>
<feature type="domain" description="Major facilitator superfamily (MFS) profile" evidence="8">
    <location>
        <begin position="68"/>
        <end position="445"/>
    </location>
</feature>
<dbReference type="PANTHER" id="PTHR43124:SF10">
    <property type="entry name" value="PURINE EFFLUX PUMP PBUE"/>
    <property type="match status" value="1"/>
</dbReference>
<dbReference type="InterPro" id="IPR020846">
    <property type="entry name" value="MFS_dom"/>
</dbReference>
<reference evidence="9 10" key="1">
    <citation type="journal article" date="2018" name="Nat. Biotechnol.">
        <title>A standardized bacterial taxonomy based on genome phylogeny substantially revises the tree of life.</title>
        <authorList>
            <person name="Parks D.H."/>
            <person name="Chuvochina M."/>
            <person name="Waite D.W."/>
            <person name="Rinke C."/>
            <person name="Skarshewski A."/>
            <person name="Chaumeil P.A."/>
            <person name="Hugenholtz P."/>
        </authorList>
    </citation>
    <scope>NUCLEOTIDE SEQUENCE [LARGE SCALE GENOMIC DNA]</scope>
    <source>
        <strain evidence="9">UBA8739</strain>
    </source>
</reference>
<dbReference type="GO" id="GO:0022857">
    <property type="term" value="F:transmembrane transporter activity"/>
    <property type="evidence" value="ECO:0007669"/>
    <property type="project" value="InterPro"/>
</dbReference>
<dbReference type="InterPro" id="IPR036259">
    <property type="entry name" value="MFS_trans_sf"/>
</dbReference>
<feature type="transmembrane region" description="Helical" evidence="7">
    <location>
        <begin position="361"/>
        <end position="379"/>
    </location>
</feature>
<feature type="transmembrane region" description="Helical" evidence="7">
    <location>
        <begin position="134"/>
        <end position="158"/>
    </location>
</feature>
<dbReference type="InterPro" id="IPR011701">
    <property type="entry name" value="MFS"/>
</dbReference>
<keyword evidence="3 7" id="KW-0812">Transmembrane</keyword>